<keyword evidence="4" id="KW-1185">Reference proteome</keyword>
<accession>A0ABW5S8C2</accession>
<dbReference type="InterPro" id="IPR001387">
    <property type="entry name" value="Cro/C1-type_HTH"/>
</dbReference>
<evidence type="ECO:0000256" key="1">
    <source>
        <dbReference type="ARBA" id="ARBA00023125"/>
    </source>
</evidence>
<sequence length="99" mass="11194">MDYGKRLRDIRKAKGLSAKQIADEMGIKPPYISDLELGKKGMTINTLERICGVLDVSLVDFFQTDKKPTDFDILEAMDGLSEKKKQQLVQFLNGLTDKE</sequence>
<dbReference type="InterPro" id="IPR010982">
    <property type="entry name" value="Lambda_DNA-bd_dom_sf"/>
</dbReference>
<dbReference type="PROSITE" id="PS50943">
    <property type="entry name" value="HTH_CROC1"/>
    <property type="match status" value="1"/>
</dbReference>
<dbReference type="CDD" id="cd00093">
    <property type="entry name" value="HTH_XRE"/>
    <property type="match status" value="1"/>
</dbReference>
<dbReference type="SMART" id="SM00530">
    <property type="entry name" value="HTH_XRE"/>
    <property type="match status" value="1"/>
</dbReference>
<dbReference type="EMBL" id="JBHUMQ010000056">
    <property type="protein sequence ID" value="MFD2695877.1"/>
    <property type="molecule type" value="Genomic_DNA"/>
</dbReference>
<gene>
    <name evidence="3" type="ORF">ACFSUE_19925</name>
</gene>
<dbReference type="Proteomes" id="UP001597399">
    <property type="component" value="Unassembled WGS sequence"/>
</dbReference>
<organism evidence="3 4">
    <name type="scientific">Sporolactobacillus shoreicorticis</name>
    <dbReference type="NCBI Taxonomy" id="1923877"/>
    <lineage>
        <taxon>Bacteria</taxon>
        <taxon>Bacillati</taxon>
        <taxon>Bacillota</taxon>
        <taxon>Bacilli</taxon>
        <taxon>Bacillales</taxon>
        <taxon>Sporolactobacillaceae</taxon>
        <taxon>Sporolactobacillus</taxon>
    </lineage>
</organism>
<comment type="caution">
    <text evidence="3">The sequence shown here is derived from an EMBL/GenBank/DDBJ whole genome shotgun (WGS) entry which is preliminary data.</text>
</comment>
<dbReference type="SUPFAM" id="SSF47413">
    <property type="entry name" value="lambda repressor-like DNA-binding domains"/>
    <property type="match status" value="1"/>
</dbReference>
<feature type="domain" description="HTH cro/C1-type" evidence="2">
    <location>
        <begin position="7"/>
        <end position="61"/>
    </location>
</feature>
<evidence type="ECO:0000313" key="3">
    <source>
        <dbReference type="EMBL" id="MFD2695877.1"/>
    </source>
</evidence>
<dbReference type="InterPro" id="IPR050807">
    <property type="entry name" value="TransReg_Diox_bact_type"/>
</dbReference>
<evidence type="ECO:0000259" key="2">
    <source>
        <dbReference type="PROSITE" id="PS50943"/>
    </source>
</evidence>
<dbReference type="Gene3D" id="1.10.260.40">
    <property type="entry name" value="lambda repressor-like DNA-binding domains"/>
    <property type="match status" value="1"/>
</dbReference>
<reference evidence="4" key="1">
    <citation type="journal article" date="2019" name="Int. J. Syst. Evol. Microbiol.">
        <title>The Global Catalogue of Microorganisms (GCM) 10K type strain sequencing project: providing services to taxonomists for standard genome sequencing and annotation.</title>
        <authorList>
            <consortium name="The Broad Institute Genomics Platform"/>
            <consortium name="The Broad Institute Genome Sequencing Center for Infectious Disease"/>
            <person name="Wu L."/>
            <person name="Ma J."/>
        </authorList>
    </citation>
    <scope>NUCLEOTIDE SEQUENCE [LARGE SCALE GENOMIC DNA]</scope>
    <source>
        <strain evidence="4">TISTR 2466</strain>
    </source>
</reference>
<keyword evidence="1" id="KW-0238">DNA-binding</keyword>
<evidence type="ECO:0000313" key="4">
    <source>
        <dbReference type="Proteomes" id="UP001597399"/>
    </source>
</evidence>
<dbReference type="PANTHER" id="PTHR46797">
    <property type="entry name" value="HTH-TYPE TRANSCRIPTIONAL REGULATOR"/>
    <property type="match status" value="1"/>
</dbReference>
<dbReference type="Pfam" id="PF01381">
    <property type="entry name" value="HTH_3"/>
    <property type="match status" value="1"/>
</dbReference>
<name>A0ABW5S8C2_9BACL</name>
<proteinExistence type="predicted"/>
<dbReference type="PANTHER" id="PTHR46797:SF1">
    <property type="entry name" value="METHYLPHOSPHONATE SYNTHASE"/>
    <property type="match status" value="1"/>
</dbReference>
<protein>
    <submittedName>
        <fullName evidence="3">Helix-turn-helix domain-containing protein</fullName>
    </submittedName>
</protein>
<dbReference type="RefSeq" id="WP_253061560.1">
    <property type="nucleotide sequence ID" value="NZ_JAMXWM010000009.1"/>
</dbReference>